<protein>
    <submittedName>
        <fullName evidence="1">Uncharacterized protein</fullName>
    </submittedName>
</protein>
<keyword evidence="2" id="KW-1185">Reference proteome</keyword>
<proteinExistence type="predicted"/>
<organism evidence="1 2">
    <name type="scientific">Populus alba x Populus x berolinensis</name>
    <dbReference type="NCBI Taxonomy" id="444605"/>
    <lineage>
        <taxon>Eukaryota</taxon>
        <taxon>Viridiplantae</taxon>
        <taxon>Streptophyta</taxon>
        <taxon>Embryophyta</taxon>
        <taxon>Tracheophyta</taxon>
        <taxon>Spermatophyta</taxon>
        <taxon>Magnoliopsida</taxon>
        <taxon>eudicotyledons</taxon>
        <taxon>Gunneridae</taxon>
        <taxon>Pentapetalae</taxon>
        <taxon>rosids</taxon>
        <taxon>fabids</taxon>
        <taxon>Malpighiales</taxon>
        <taxon>Salicaceae</taxon>
        <taxon>Saliceae</taxon>
        <taxon>Populus</taxon>
    </lineage>
</organism>
<comment type="caution">
    <text evidence="1">The sequence shown here is derived from an EMBL/GenBank/DDBJ whole genome shotgun (WGS) entry which is preliminary data.</text>
</comment>
<accession>A0AAD6PT81</accession>
<gene>
    <name evidence="1" type="ORF">NC653_038422</name>
</gene>
<dbReference type="EMBL" id="JAQIZT010000017">
    <property type="protein sequence ID" value="KAJ6960386.1"/>
    <property type="molecule type" value="Genomic_DNA"/>
</dbReference>
<evidence type="ECO:0000313" key="2">
    <source>
        <dbReference type="Proteomes" id="UP001164929"/>
    </source>
</evidence>
<dbReference type="AlphaFoldDB" id="A0AAD6PT81"/>
<reference evidence="1" key="1">
    <citation type="journal article" date="2023" name="Mol. Ecol. Resour.">
        <title>Chromosome-level genome assembly of a triploid poplar Populus alba 'Berolinensis'.</title>
        <authorList>
            <person name="Chen S."/>
            <person name="Yu Y."/>
            <person name="Wang X."/>
            <person name="Wang S."/>
            <person name="Zhang T."/>
            <person name="Zhou Y."/>
            <person name="He R."/>
            <person name="Meng N."/>
            <person name="Wang Y."/>
            <person name="Liu W."/>
            <person name="Liu Z."/>
            <person name="Liu J."/>
            <person name="Guo Q."/>
            <person name="Huang H."/>
            <person name="Sederoff R.R."/>
            <person name="Wang G."/>
            <person name="Qu G."/>
            <person name="Chen S."/>
        </authorList>
    </citation>
    <scope>NUCLEOTIDE SEQUENCE</scope>
    <source>
        <strain evidence="1">SC-2020</strain>
    </source>
</reference>
<dbReference type="Proteomes" id="UP001164929">
    <property type="component" value="Chromosome 17"/>
</dbReference>
<name>A0AAD6PT81_9ROSI</name>
<evidence type="ECO:0000313" key="1">
    <source>
        <dbReference type="EMBL" id="KAJ6960386.1"/>
    </source>
</evidence>
<sequence length="49" mass="5776">MIFSSIRREPFLKGTIPPVPKIINERIKHFALLNKPTLKSRSGFYPHIW</sequence>